<feature type="transmembrane region" description="Helical" evidence="9">
    <location>
        <begin position="99"/>
        <end position="117"/>
    </location>
</feature>
<feature type="transmembrane region" description="Helical" evidence="9">
    <location>
        <begin position="289"/>
        <end position="307"/>
    </location>
</feature>
<dbReference type="SUPFAM" id="SSF111352">
    <property type="entry name" value="Ammonium transporter"/>
    <property type="match status" value="1"/>
</dbReference>
<dbReference type="Gene3D" id="1.10.3430.10">
    <property type="entry name" value="Ammonium transporter AmtB like domains"/>
    <property type="match status" value="1"/>
</dbReference>
<evidence type="ECO:0000256" key="2">
    <source>
        <dbReference type="ARBA" id="ARBA00005887"/>
    </source>
</evidence>
<evidence type="ECO:0000256" key="7">
    <source>
        <dbReference type="ARBA" id="ARBA00023177"/>
    </source>
</evidence>
<accession>A0ABV5ITR4</accession>
<dbReference type="InterPro" id="IPR029020">
    <property type="entry name" value="Ammonium/urea_transptr"/>
</dbReference>
<dbReference type="Proteomes" id="UP001589647">
    <property type="component" value="Unassembled WGS sequence"/>
</dbReference>
<dbReference type="NCBIfam" id="TIGR00836">
    <property type="entry name" value="amt"/>
    <property type="match status" value="1"/>
</dbReference>
<feature type="transmembrane region" description="Helical" evidence="9">
    <location>
        <begin position="359"/>
        <end position="377"/>
    </location>
</feature>
<dbReference type="Pfam" id="PF00909">
    <property type="entry name" value="Ammonium_transp"/>
    <property type="match status" value="1"/>
</dbReference>
<organism evidence="11 12">
    <name type="scientific">Nonomuraea spiralis</name>
    <dbReference type="NCBI Taxonomy" id="46182"/>
    <lineage>
        <taxon>Bacteria</taxon>
        <taxon>Bacillati</taxon>
        <taxon>Actinomycetota</taxon>
        <taxon>Actinomycetes</taxon>
        <taxon>Streptosporangiales</taxon>
        <taxon>Streptosporangiaceae</taxon>
        <taxon>Nonomuraea</taxon>
    </lineage>
</organism>
<feature type="transmembrane region" description="Helical" evidence="9">
    <location>
        <begin position="319"/>
        <end position="339"/>
    </location>
</feature>
<keyword evidence="3 9" id="KW-0813">Transport</keyword>
<comment type="similarity">
    <text evidence="2 9">Belongs to the ammonia transporter channel (TC 1.A.11.2) family.</text>
</comment>
<dbReference type="PANTHER" id="PTHR43029">
    <property type="entry name" value="AMMONIUM TRANSPORTER MEP2"/>
    <property type="match status" value="1"/>
</dbReference>
<evidence type="ECO:0000256" key="1">
    <source>
        <dbReference type="ARBA" id="ARBA00004141"/>
    </source>
</evidence>
<evidence type="ECO:0000256" key="6">
    <source>
        <dbReference type="ARBA" id="ARBA00023136"/>
    </source>
</evidence>
<reference evidence="11 12" key="1">
    <citation type="submission" date="2024-09" db="EMBL/GenBank/DDBJ databases">
        <authorList>
            <person name="Sun Q."/>
            <person name="Mori K."/>
        </authorList>
    </citation>
    <scope>NUCLEOTIDE SEQUENCE [LARGE SCALE GENOMIC DNA]</scope>
    <source>
        <strain evidence="11 12">CCM 3426</strain>
    </source>
</reference>
<comment type="subcellular location">
    <subcellularLocation>
        <location evidence="9">Cell membrane</location>
        <topology evidence="9">Multi-pass membrane protein</topology>
    </subcellularLocation>
    <subcellularLocation>
        <location evidence="1">Membrane</location>
        <topology evidence="1">Multi-pass membrane protein</topology>
    </subcellularLocation>
</comment>
<dbReference type="RefSeq" id="WP_189648650.1">
    <property type="nucleotide sequence ID" value="NZ_BMRC01000007.1"/>
</dbReference>
<keyword evidence="4 9" id="KW-0812">Transmembrane</keyword>
<keyword evidence="7 9" id="KW-0924">Ammonia transport</keyword>
<evidence type="ECO:0000256" key="3">
    <source>
        <dbReference type="ARBA" id="ARBA00022448"/>
    </source>
</evidence>
<feature type="transmembrane region" description="Helical" evidence="9">
    <location>
        <begin position="129"/>
        <end position="149"/>
    </location>
</feature>
<feature type="domain" description="Ammonium transporter AmtB-like" evidence="10">
    <location>
        <begin position="11"/>
        <end position="400"/>
    </location>
</feature>
<evidence type="ECO:0000313" key="12">
    <source>
        <dbReference type="Proteomes" id="UP001589647"/>
    </source>
</evidence>
<evidence type="ECO:0000256" key="8">
    <source>
        <dbReference type="ARBA" id="ARBA00050025"/>
    </source>
</evidence>
<evidence type="ECO:0000256" key="5">
    <source>
        <dbReference type="ARBA" id="ARBA00022989"/>
    </source>
</evidence>
<evidence type="ECO:0000259" key="10">
    <source>
        <dbReference type="Pfam" id="PF00909"/>
    </source>
</evidence>
<dbReference type="EMBL" id="JBHMEI010000067">
    <property type="protein sequence ID" value="MFB9207930.1"/>
    <property type="molecule type" value="Genomic_DNA"/>
</dbReference>
<feature type="transmembrane region" description="Helical" evidence="9">
    <location>
        <begin position="262"/>
        <end position="283"/>
    </location>
</feature>
<feature type="transmembrane region" description="Helical" evidence="9">
    <location>
        <begin position="40"/>
        <end position="61"/>
    </location>
</feature>
<feature type="transmembrane region" description="Helical" evidence="9">
    <location>
        <begin position="169"/>
        <end position="188"/>
    </location>
</feature>
<evidence type="ECO:0000256" key="9">
    <source>
        <dbReference type="RuleBase" id="RU362002"/>
    </source>
</evidence>
<feature type="transmembrane region" description="Helical" evidence="9">
    <location>
        <begin position="200"/>
        <end position="218"/>
    </location>
</feature>
<dbReference type="InterPro" id="IPR001905">
    <property type="entry name" value="Ammonium_transpt"/>
</dbReference>
<feature type="transmembrane region" description="Helical" evidence="9">
    <location>
        <begin position="230"/>
        <end position="250"/>
    </location>
</feature>
<dbReference type="PANTHER" id="PTHR43029:SF10">
    <property type="entry name" value="AMMONIUM TRANSPORTER MEP2"/>
    <property type="match status" value="1"/>
</dbReference>
<protein>
    <recommendedName>
        <fullName evidence="8 9">Ammonium transporter</fullName>
    </recommendedName>
</protein>
<feature type="transmembrane region" description="Helical" evidence="9">
    <location>
        <begin position="12"/>
        <end position="33"/>
    </location>
</feature>
<sequence length="405" mass="42841">MPPGLNTGDSAWVLVSAAMVLLMTPGLAFFYGGMVRAQNVLSMLFMSFVSIALVTILWFGYGYGLVFGPDVGGAGVIGFGDLRFADIAPTMLHGRVPTYAFALFQLTFAIITVALISGSVAGRTRLGPWIVFSVVWVTLVYFPVAHWVFDRQGWISKWGVLDFAGGLVVELNSGMAGLALALALGPGVRFRRKEPPQPSNVPFVMLGLGLLWFGWFGFNGGSAMADGSIAVNAFLTTMIAGSAGMLTWLVIEWFRYRHFTRLGSATGALAGLVAITPSCAYVNSEGALIIGIVAAVVVSFAVTWKLVLGYDDTLDVVGVHGAGGIVGTALIGLLATGVGASTTKGLFYGGSIQVLLKQLAAIIVVALYSFIVTYLIGRVVDRLCRMRETEAEQLAGTDVQLGTEE</sequence>
<keyword evidence="5 9" id="KW-1133">Transmembrane helix</keyword>
<evidence type="ECO:0000313" key="11">
    <source>
        <dbReference type="EMBL" id="MFB9207930.1"/>
    </source>
</evidence>
<comment type="caution">
    <text evidence="11">The sequence shown here is derived from an EMBL/GenBank/DDBJ whole genome shotgun (WGS) entry which is preliminary data.</text>
</comment>
<proteinExistence type="inferred from homology"/>
<dbReference type="InterPro" id="IPR024041">
    <property type="entry name" value="NH4_transpt_AmtB-like_dom"/>
</dbReference>
<name>A0ABV5ITR4_9ACTN</name>
<keyword evidence="12" id="KW-1185">Reference proteome</keyword>
<evidence type="ECO:0000256" key="4">
    <source>
        <dbReference type="ARBA" id="ARBA00022692"/>
    </source>
</evidence>
<keyword evidence="6 9" id="KW-0472">Membrane</keyword>
<gene>
    <name evidence="11" type="ORF">ACFFV7_42585</name>
</gene>